<comment type="caution">
    <text evidence="2">The sequence shown here is derived from an EMBL/GenBank/DDBJ whole genome shotgun (WGS) entry which is preliminary data.</text>
</comment>
<name>A0A0F9AXM0_9ZZZZ</name>
<evidence type="ECO:0000313" key="2">
    <source>
        <dbReference type="EMBL" id="KKK83114.1"/>
    </source>
</evidence>
<protein>
    <submittedName>
        <fullName evidence="2">Uncharacterized protein</fullName>
    </submittedName>
</protein>
<feature type="region of interest" description="Disordered" evidence="1">
    <location>
        <begin position="1"/>
        <end position="20"/>
    </location>
</feature>
<dbReference type="EMBL" id="LAZR01052370">
    <property type="protein sequence ID" value="KKK83114.1"/>
    <property type="molecule type" value="Genomic_DNA"/>
</dbReference>
<reference evidence="2" key="1">
    <citation type="journal article" date="2015" name="Nature">
        <title>Complex archaea that bridge the gap between prokaryotes and eukaryotes.</title>
        <authorList>
            <person name="Spang A."/>
            <person name="Saw J.H."/>
            <person name="Jorgensen S.L."/>
            <person name="Zaremba-Niedzwiedzka K."/>
            <person name="Martijn J."/>
            <person name="Lind A.E."/>
            <person name="van Eijk R."/>
            <person name="Schleper C."/>
            <person name="Guy L."/>
            <person name="Ettema T.J."/>
        </authorList>
    </citation>
    <scope>NUCLEOTIDE SEQUENCE</scope>
</reference>
<gene>
    <name evidence="2" type="ORF">LCGC14_2796630</name>
</gene>
<evidence type="ECO:0000256" key="1">
    <source>
        <dbReference type="SAM" id="MobiDB-lite"/>
    </source>
</evidence>
<organism evidence="2">
    <name type="scientific">marine sediment metagenome</name>
    <dbReference type="NCBI Taxonomy" id="412755"/>
    <lineage>
        <taxon>unclassified sequences</taxon>
        <taxon>metagenomes</taxon>
        <taxon>ecological metagenomes</taxon>
    </lineage>
</organism>
<dbReference type="AlphaFoldDB" id="A0A0F9AXM0"/>
<accession>A0A0F9AXM0</accession>
<proteinExistence type="predicted"/>
<sequence length="156" mass="16301">MSFVMQPGRQKGSAGDVPDVSNLDNGSITCNKGRVVTNTAGSAVLHALASTVTNVYGVSLEKCTSGTSEGPASTLLAIAKADRNTEFVAGVVESGAVVTGTMPAFVIGSEYGLITVSSQDYVDFDDTSNKLAQITKIDTDLKIVWFLFIESTLQEA</sequence>